<feature type="domain" description="UspA" evidence="5">
    <location>
        <begin position="141"/>
        <end position="280"/>
    </location>
</feature>
<sequence length="308" mass="32078">MPSLSTESPAHILVATDLSDAAGRAVERAAALAEVHRARLTAVHVLPGRAGASAVASAGEALQEHLDRYSPGSYDDIAVRTGDTNSVIVGEAADRDADLLVIGSHGRNRMIGALLGGTAELLARSSRVPVLVVKNTPTDGYRSVLLAVDTSPTADHAARAGTILTPSADHTLVHAAVVPGERMLRTHGVTESGLHELRRSGRDSAGPHIEELAHTLRPSPVRTVVESGQPAPRIIETARALDADLVVVGSGRHTRIGYALLGTTGQGVLLHARSDVLIVPEPAASAMRMPESGASPPAHLNDHRPQAR</sequence>
<dbReference type="RefSeq" id="WP_306306624.1">
    <property type="nucleotide sequence ID" value="NZ_JBIRUQ010000003.1"/>
</dbReference>
<dbReference type="InterPro" id="IPR014729">
    <property type="entry name" value="Rossmann-like_a/b/a_fold"/>
</dbReference>
<dbReference type="EMBL" id="JBIRUQ010000003">
    <property type="protein sequence ID" value="MFI1462468.1"/>
    <property type="molecule type" value="Genomic_DNA"/>
</dbReference>
<dbReference type="PRINTS" id="PR01438">
    <property type="entry name" value="UNVRSLSTRESS"/>
</dbReference>
<dbReference type="InterPro" id="IPR006016">
    <property type="entry name" value="UspA"/>
</dbReference>
<dbReference type="Pfam" id="PF00582">
    <property type="entry name" value="Usp"/>
    <property type="match status" value="2"/>
</dbReference>
<dbReference type="Proteomes" id="UP001611263">
    <property type="component" value="Unassembled WGS sequence"/>
</dbReference>
<keyword evidence="2" id="KW-0547">Nucleotide-binding</keyword>
<comment type="caution">
    <text evidence="6">The sequence shown here is derived from an EMBL/GenBank/DDBJ whole genome shotgun (WGS) entry which is preliminary data.</text>
</comment>
<name>A0ABW7TN55_9NOCA</name>
<dbReference type="CDD" id="cd00293">
    <property type="entry name" value="USP-like"/>
    <property type="match status" value="2"/>
</dbReference>
<keyword evidence="3" id="KW-0067">ATP-binding</keyword>
<accession>A0ABW7TN55</accession>
<evidence type="ECO:0000313" key="6">
    <source>
        <dbReference type="EMBL" id="MFI1462468.1"/>
    </source>
</evidence>
<evidence type="ECO:0000313" key="7">
    <source>
        <dbReference type="Proteomes" id="UP001611263"/>
    </source>
</evidence>
<keyword evidence="7" id="KW-1185">Reference proteome</keyword>
<evidence type="ECO:0000259" key="5">
    <source>
        <dbReference type="Pfam" id="PF00582"/>
    </source>
</evidence>
<feature type="domain" description="UspA" evidence="5">
    <location>
        <begin position="11"/>
        <end position="134"/>
    </location>
</feature>
<gene>
    <name evidence="6" type="ORF">ACH4WX_17260</name>
</gene>
<dbReference type="GeneID" id="93509820"/>
<dbReference type="Gene3D" id="3.40.50.620">
    <property type="entry name" value="HUPs"/>
    <property type="match status" value="2"/>
</dbReference>
<dbReference type="SUPFAM" id="SSF52402">
    <property type="entry name" value="Adenine nucleotide alpha hydrolases-like"/>
    <property type="match status" value="2"/>
</dbReference>
<evidence type="ECO:0000256" key="3">
    <source>
        <dbReference type="ARBA" id="ARBA00022840"/>
    </source>
</evidence>
<evidence type="ECO:0000256" key="1">
    <source>
        <dbReference type="ARBA" id="ARBA00008791"/>
    </source>
</evidence>
<feature type="region of interest" description="Disordered" evidence="4">
    <location>
        <begin position="287"/>
        <end position="308"/>
    </location>
</feature>
<reference evidence="6 7" key="1">
    <citation type="submission" date="2024-10" db="EMBL/GenBank/DDBJ databases">
        <title>The Natural Products Discovery Center: Release of the First 8490 Sequenced Strains for Exploring Actinobacteria Biosynthetic Diversity.</title>
        <authorList>
            <person name="Kalkreuter E."/>
            <person name="Kautsar S.A."/>
            <person name="Yang D."/>
            <person name="Bader C.D."/>
            <person name="Teijaro C.N."/>
            <person name="Fluegel L."/>
            <person name="Davis C.M."/>
            <person name="Simpson J.R."/>
            <person name="Lauterbach L."/>
            <person name="Steele A.D."/>
            <person name="Gui C."/>
            <person name="Meng S."/>
            <person name="Li G."/>
            <person name="Viehrig K."/>
            <person name="Ye F."/>
            <person name="Su P."/>
            <person name="Kiefer A.F."/>
            <person name="Nichols A."/>
            <person name="Cepeda A.J."/>
            <person name="Yan W."/>
            <person name="Fan B."/>
            <person name="Jiang Y."/>
            <person name="Adhikari A."/>
            <person name="Zheng C.-J."/>
            <person name="Schuster L."/>
            <person name="Cowan T.M."/>
            <person name="Smanski M.J."/>
            <person name="Chevrette M.G."/>
            <person name="De Carvalho L.P.S."/>
            <person name="Shen B."/>
        </authorList>
    </citation>
    <scope>NUCLEOTIDE SEQUENCE [LARGE SCALE GENOMIC DNA]</scope>
    <source>
        <strain evidence="6 7">NPDC020568</strain>
    </source>
</reference>
<protein>
    <submittedName>
        <fullName evidence="6">Universal stress protein</fullName>
    </submittedName>
</protein>
<dbReference type="PANTHER" id="PTHR46268">
    <property type="entry name" value="STRESS RESPONSE PROTEIN NHAX"/>
    <property type="match status" value="1"/>
</dbReference>
<evidence type="ECO:0000256" key="4">
    <source>
        <dbReference type="SAM" id="MobiDB-lite"/>
    </source>
</evidence>
<organism evidence="6 7">
    <name type="scientific">Nocardia carnea</name>
    <dbReference type="NCBI Taxonomy" id="37328"/>
    <lineage>
        <taxon>Bacteria</taxon>
        <taxon>Bacillati</taxon>
        <taxon>Actinomycetota</taxon>
        <taxon>Actinomycetes</taxon>
        <taxon>Mycobacteriales</taxon>
        <taxon>Nocardiaceae</taxon>
        <taxon>Nocardia</taxon>
    </lineage>
</organism>
<proteinExistence type="inferred from homology"/>
<dbReference type="InterPro" id="IPR006015">
    <property type="entry name" value="Universal_stress_UspA"/>
</dbReference>
<dbReference type="PANTHER" id="PTHR46268:SF27">
    <property type="entry name" value="UNIVERSAL STRESS PROTEIN RV2623"/>
    <property type="match status" value="1"/>
</dbReference>
<comment type="similarity">
    <text evidence="1">Belongs to the universal stress protein A family.</text>
</comment>
<evidence type="ECO:0000256" key="2">
    <source>
        <dbReference type="ARBA" id="ARBA00022741"/>
    </source>
</evidence>